<dbReference type="OrthoDB" id="10261302at2759"/>
<dbReference type="PROSITE" id="PS50297">
    <property type="entry name" value="ANK_REP_REGION"/>
    <property type="match status" value="3"/>
</dbReference>
<dbReference type="SMART" id="SM00248">
    <property type="entry name" value="ANK"/>
    <property type="match status" value="8"/>
</dbReference>
<feature type="repeat" description="ANK" evidence="1">
    <location>
        <begin position="118"/>
        <end position="140"/>
    </location>
</feature>
<dbReference type="PANTHER" id="PTHR24121">
    <property type="entry name" value="NO MECHANORECEPTOR POTENTIAL C, ISOFORM D-RELATED"/>
    <property type="match status" value="1"/>
</dbReference>
<dbReference type="SUPFAM" id="SSF48403">
    <property type="entry name" value="Ankyrin repeat"/>
    <property type="match status" value="1"/>
</dbReference>
<sequence>MSIEEVWEKLRDYITEGDVDKFKETLTSLSAEDRLEVLCMQNEITDQAAERGHAETVKCILDSVPAADLYQLLSMQKRDGNTAVHSAAERGDTETVKCILDSVPAADLYKLLTIQDRNGKSAVHRAAEGGHTEIVKCILDSVPAADLYKLLSIQDMFGYTAVHRAAGRGHTETVKCILDSVPAADLYKLLSIQNKFGDTAVHSAAGRGHTETVKCILDSVPAADLYKLLSIHNMFGYTAVHRAAEGGHTETVKCILNSVPAADLYRLLIIRKENDSLPAADLYKLLSRHNRNGDTAVHKAAERGHTETMKYILDSVPATDLIDLLTLQNNAGKAVIHIITFNGQSELIKSLVERMSADEIGKLFSTRKSASDPYATRQSTLVGGKPVHSSIADSGFGSCAITGVEEQGRTGDVRLSNEMELLSLSSSDSDYETTEWKTLPEKQGKRAASLPDERPVILNPVTEELSSDAPYEPAPESLLDAIERNENLWRDSVKQTVYEAFVIAERKCANNNKPCKRVYAVAPAHLVLADKQNEEAAAADSFYMKQTTMQEYRTELNSRQLAGPPKKPDLANGQTNQTQTIKQ</sequence>
<feature type="compositionally biased region" description="Polar residues" evidence="2">
    <location>
        <begin position="572"/>
        <end position="583"/>
    </location>
</feature>
<evidence type="ECO:0000313" key="4">
    <source>
        <dbReference type="Proteomes" id="UP000593567"/>
    </source>
</evidence>
<dbReference type="EMBL" id="VXIV02001130">
    <property type="protein sequence ID" value="KAF6034198.1"/>
    <property type="molecule type" value="Genomic_DNA"/>
</dbReference>
<dbReference type="InterPro" id="IPR036770">
    <property type="entry name" value="Ankyrin_rpt-contain_sf"/>
</dbReference>
<dbReference type="AlphaFoldDB" id="A0A7J7K9B6"/>
<dbReference type="Pfam" id="PF12796">
    <property type="entry name" value="Ank_2"/>
    <property type="match status" value="3"/>
</dbReference>
<organism evidence="3 4">
    <name type="scientific">Bugula neritina</name>
    <name type="common">Brown bryozoan</name>
    <name type="synonym">Sertularia neritina</name>
    <dbReference type="NCBI Taxonomy" id="10212"/>
    <lineage>
        <taxon>Eukaryota</taxon>
        <taxon>Metazoa</taxon>
        <taxon>Spiralia</taxon>
        <taxon>Lophotrochozoa</taxon>
        <taxon>Bryozoa</taxon>
        <taxon>Gymnolaemata</taxon>
        <taxon>Cheilostomatida</taxon>
        <taxon>Flustrina</taxon>
        <taxon>Buguloidea</taxon>
        <taxon>Bugulidae</taxon>
        <taxon>Bugula</taxon>
    </lineage>
</organism>
<comment type="caution">
    <text evidence="3">The sequence shown here is derived from an EMBL/GenBank/DDBJ whole genome shotgun (WGS) entry which is preliminary data.</text>
</comment>
<accession>A0A7J7K9B6</accession>
<protein>
    <submittedName>
        <fullName evidence="3">Uncharacterized protein</fullName>
    </submittedName>
</protein>
<dbReference type="InterPro" id="IPR002110">
    <property type="entry name" value="Ankyrin_rpt"/>
</dbReference>
<keyword evidence="1" id="KW-0040">ANK repeat</keyword>
<dbReference type="Proteomes" id="UP000593567">
    <property type="component" value="Unassembled WGS sequence"/>
</dbReference>
<gene>
    <name evidence="3" type="ORF">EB796_007494</name>
</gene>
<evidence type="ECO:0000256" key="1">
    <source>
        <dbReference type="PROSITE-ProRule" id="PRU00023"/>
    </source>
</evidence>
<feature type="repeat" description="ANK" evidence="1">
    <location>
        <begin position="79"/>
        <end position="101"/>
    </location>
</feature>
<dbReference type="PROSITE" id="PS50088">
    <property type="entry name" value="ANK_REPEAT"/>
    <property type="match status" value="3"/>
</dbReference>
<evidence type="ECO:0000256" key="2">
    <source>
        <dbReference type="SAM" id="MobiDB-lite"/>
    </source>
</evidence>
<dbReference type="PANTHER" id="PTHR24121:SF23">
    <property type="entry name" value="NO MECHANORECEPTOR POTENTIAL C, ISOFORM H"/>
    <property type="match status" value="1"/>
</dbReference>
<feature type="repeat" description="ANK" evidence="1">
    <location>
        <begin position="292"/>
        <end position="324"/>
    </location>
</feature>
<evidence type="ECO:0000313" key="3">
    <source>
        <dbReference type="EMBL" id="KAF6034198.1"/>
    </source>
</evidence>
<proteinExistence type="predicted"/>
<name>A0A7J7K9B6_BUGNE</name>
<keyword evidence="4" id="KW-1185">Reference proteome</keyword>
<reference evidence="3" key="1">
    <citation type="submission" date="2020-06" db="EMBL/GenBank/DDBJ databases">
        <title>Draft genome of Bugula neritina, a colonial animal packing powerful symbionts and potential medicines.</title>
        <authorList>
            <person name="Rayko M."/>
        </authorList>
    </citation>
    <scope>NUCLEOTIDE SEQUENCE [LARGE SCALE GENOMIC DNA]</scope>
    <source>
        <strain evidence="3">Kwan_BN1</strain>
    </source>
</reference>
<feature type="region of interest" description="Disordered" evidence="2">
    <location>
        <begin position="558"/>
        <end position="583"/>
    </location>
</feature>
<dbReference type="Gene3D" id="1.25.40.20">
    <property type="entry name" value="Ankyrin repeat-containing domain"/>
    <property type="match status" value="3"/>
</dbReference>